<dbReference type="InterPro" id="IPR005801">
    <property type="entry name" value="ADC_synthase"/>
</dbReference>
<gene>
    <name evidence="1" type="ORF">ACFFJG_08735</name>
</gene>
<evidence type="ECO:0000313" key="1">
    <source>
        <dbReference type="EMBL" id="MFC0222565.1"/>
    </source>
</evidence>
<accession>A0ABV6E0Q1</accession>
<comment type="caution">
    <text evidence="1">The sequence shown here is derived from an EMBL/GenBank/DDBJ whole genome shotgun (WGS) entry which is preliminary data.</text>
</comment>
<keyword evidence="2" id="KW-1185">Reference proteome</keyword>
<proteinExistence type="predicted"/>
<dbReference type="EMBL" id="JBHLXH010000001">
    <property type="protein sequence ID" value="MFC0222565.1"/>
    <property type="molecule type" value="Genomic_DNA"/>
</dbReference>
<name>A0ABV6E0Q1_9ACTN</name>
<protein>
    <submittedName>
        <fullName evidence="1">Anthranilate synthase component I family protein</fullName>
    </submittedName>
</protein>
<organism evidence="1 2">
    <name type="scientific">Nocardioides zeicaulis</name>
    <dbReference type="NCBI Taxonomy" id="1776857"/>
    <lineage>
        <taxon>Bacteria</taxon>
        <taxon>Bacillati</taxon>
        <taxon>Actinomycetota</taxon>
        <taxon>Actinomycetes</taxon>
        <taxon>Propionibacteriales</taxon>
        <taxon>Nocardioidaceae</taxon>
        <taxon>Nocardioides</taxon>
    </lineage>
</organism>
<dbReference type="Gene3D" id="3.60.120.10">
    <property type="entry name" value="Anthranilate synthase"/>
    <property type="match status" value="1"/>
</dbReference>
<reference evidence="1 2" key="1">
    <citation type="submission" date="2024-09" db="EMBL/GenBank/DDBJ databases">
        <authorList>
            <person name="Sun Q."/>
            <person name="Mori K."/>
        </authorList>
    </citation>
    <scope>NUCLEOTIDE SEQUENCE [LARGE SCALE GENOMIC DNA]</scope>
    <source>
        <strain evidence="1 2">CCM 8654</strain>
    </source>
</reference>
<feature type="non-terminal residue" evidence="1">
    <location>
        <position position="136"/>
    </location>
</feature>
<evidence type="ECO:0000313" key="2">
    <source>
        <dbReference type="Proteomes" id="UP001589698"/>
    </source>
</evidence>
<sequence>MDDPVEVFRAVAAEHRRCFWLDGGGARAWSGRRSIIGWLDDDDVSLSWSAARREVTRHSGGTTEVVGDDVFALLESVLAPGEQWFGYLGAASRADLPATPDPVLPDAVWMRPRGVRVFEHPVAGVGSSRVPPPSRG</sequence>
<dbReference type="Proteomes" id="UP001589698">
    <property type="component" value="Unassembled WGS sequence"/>
</dbReference>